<dbReference type="AlphaFoldDB" id="A0A562LKS5"/>
<feature type="transmembrane region" description="Helical" evidence="1">
    <location>
        <begin position="54"/>
        <end position="79"/>
    </location>
</feature>
<feature type="transmembrane region" description="Helical" evidence="1">
    <location>
        <begin position="109"/>
        <end position="127"/>
    </location>
</feature>
<dbReference type="EMBL" id="VLKP01000010">
    <property type="protein sequence ID" value="TWI08240.1"/>
    <property type="molecule type" value="Genomic_DNA"/>
</dbReference>
<evidence type="ECO:0000313" key="3">
    <source>
        <dbReference type="Proteomes" id="UP000316471"/>
    </source>
</evidence>
<keyword evidence="3" id="KW-1185">Reference proteome</keyword>
<keyword evidence="1" id="KW-0812">Transmembrane</keyword>
<dbReference type="Proteomes" id="UP000316471">
    <property type="component" value="Unassembled WGS sequence"/>
</dbReference>
<reference evidence="2 3" key="1">
    <citation type="journal article" date="2015" name="Stand. Genomic Sci.">
        <title>Genomic Encyclopedia of Bacterial and Archaeal Type Strains, Phase III: the genomes of soil and plant-associated and newly described type strains.</title>
        <authorList>
            <person name="Whitman W.B."/>
            <person name="Woyke T."/>
            <person name="Klenk H.P."/>
            <person name="Zhou Y."/>
            <person name="Lilburn T.G."/>
            <person name="Beck B.J."/>
            <person name="De Vos P."/>
            <person name="Vandamme P."/>
            <person name="Eisen J.A."/>
            <person name="Garrity G."/>
            <person name="Hugenholtz P."/>
            <person name="Kyrpides N.C."/>
        </authorList>
    </citation>
    <scope>NUCLEOTIDE SEQUENCE [LARGE SCALE GENOMIC DNA]</scope>
    <source>
        <strain evidence="2 3">CGMCC 1.10136</strain>
    </source>
</reference>
<comment type="caution">
    <text evidence="2">The sequence shown here is derived from an EMBL/GenBank/DDBJ whole genome shotgun (WGS) entry which is preliminary data.</text>
</comment>
<evidence type="ECO:0000313" key="2">
    <source>
        <dbReference type="EMBL" id="TWI08240.1"/>
    </source>
</evidence>
<accession>A0A562LKS5</accession>
<keyword evidence="1" id="KW-1133">Transmembrane helix</keyword>
<proteinExistence type="predicted"/>
<feature type="transmembrane region" description="Helical" evidence="1">
    <location>
        <begin position="159"/>
        <end position="180"/>
    </location>
</feature>
<protein>
    <submittedName>
        <fullName evidence="2">Uncharacterized protein</fullName>
    </submittedName>
</protein>
<evidence type="ECO:0000256" key="1">
    <source>
        <dbReference type="SAM" id="Phobius"/>
    </source>
</evidence>
<name>A0A562LKS5_9GAMM</name>
<feature type="transmembrane region" description="Helical" evidence="1">
    <location>
        <begin position="134"/>
        <end position="153"/>
    </location>
</feature>
<keyword evidence="1" id="KW-0472">Membrane</keyword>
<organism evidence="2 3">
    <name type="scientific">Aerolutibacter ruishenii</name>
    <dbReference type="NCBI Taxonomy" id="686800"/>
    <lineage>
        <taxon>Bacteria</taxon>
        <taxon>Pseudomonadati</taxon>
        <taxon>Pseudomonadota</taxon>
        <taxon>Gammaproteobacteria</taxon>
        <taxon>Lysobacterales</taxon>
        <taxon>Lysobacteraceae</taxon>
        <taxon>Aerolutibacter</taxon>
    </lineage>
</organism>
<sequence>MQAVEGAAHYGGVDGIRPCARRGARGRPPARLRGGPTAAMLATHTGGMVMGRTILGMVVGTVVMFLTIMGIEAIGHLAYPPPPGLDPTNPEHEAAFARFVLELPAMGKVVLALAWVAGAFTGGLAAAKIARHQNAAAVFVALVVMSGVVAMIVRGPHTTWLAAAGLLLPIPAALLAARLVHRPKLLPKL</sequence>
<gene>
    <name evidence="2" type="ORF">IP93_02476</name>
</gene>